<name>A0A3D0ZPX8_UNCKA</name>
<evidence type="ECO:0000259" key="1">
    <source>
        <dbReference type="Pfam" id="PF00085"/>
    </source>
</evidence>
<dbReference type="AlphaFoldDB" id="A0A3D0ZPX8"/>
<dbReference type="Pfam" id="PF00085">
    <property type="entry name" value="Thioredoxin"/>
    <property type="match status" value="1"/>
</dbReference>
<comment type="caution">
    <text evidence="2">The sequence shown here is derived from an EMBL/GenBank/DDBJ whole genome shotgun (WGS) entry which is preliminary data.</text>
</comment>
<dbReference type="SUPFAM" id="SSF52833">
    <property type="entry name" value="Thioredoxin-like"/>
    <property type="match status" value="1"/>
</dbReference>
<evidence type="ECO:0000313" key="2">
    <source>
        <dbReference type="EMBL" id="HCC42337.1"/>
    </source>
</evidence>
<accession>A0A3D0ZPX8</accession>
<gene>
    <name evidence="2" type="ORF">DEP93_02605</name>
</gene>
<protein>
    <submittedName>
        <fullName evidence="2">Thiol reductase thioredoxin</fullName>
    </submittedName>
</protein>
<reference evidence="2 3" key="1">
    <citation type="journal article" date="2018" name="Nat. Biotechnol.">
        <title>A standardized bacterial taxonomy based on genome phylogeny substantially revises the tree of life.</title>
        <authorList>
            <person name="Parks D.H."/>
            <person name="Chuvochina M."/>
            <person name="Waite D.W."/>
            <person name="Rinke C."/>
            <person name="Skarshewski A."/>
            <person name="Chaumeil P.A."/>
            <person name="Hugenholtz P."/>
        </authorList>
    </citation>
    <scope>NUCLEOTIDE SEQUENCE [LARGE SCALE GENOMIC DNA]</scope>
    <source>
        <strain evidence="2">UBA11701</strain>
    </source>
</reference>
<proteinExistence type="predicted"/>
<dbReference type="EMBL" id="DOZN01000017">
    <property type="protein sequence ID" value="HCC42337.1"/>
    <property type="molecule type" value="Genomic_DNA"/>
</dbReference>
<dbReference type="Gene3D" id="3.40.30.10">
    <property type="entry name" value="Glutaredoxin"/>
    <property type="match status" value="1"/>
</dbReference>
<dbReference type="PROSITE" id="PS00194">
    <property type="entry name" value="THIOREDOXIN_1"/>
    <property type="match status" value="1"/>
</dbReference>
<evidence type="ECO:0000313" key="3">
    <source>
        <dbReference type="Proteomes" id="UP000263336"/>
    </source>
</evidence>
<dbReference type="InterPro" id="IPR036249">
    <property type="entry name" value="Thioredoxin-like_sf"/>
</dbReference>
<dbReference type="InterPro" id="IPR017937">
    <property type="entry name" value="Thioredoxin_CS"/>
</dbReference>
<sequence length="36" mass="4140">MVQLLDFYADWCGPCKIMAPVLEEVEKELGNKLEVK</sequence>
<dbReference type="CDD" id="cd02947">
    <property type="entry name" value="TRX_family"/>
    <property type="match status" value="1"/>
</dbReference>
<dbReference type="Proteomes" id="UP000263336">
    <property type="component" value="Unassembled WGS sequence"/>
</dbReference>
<dbReference type="InterPro" id="IPR013766">
    <property type="entry name" value="Thioredoxin_domain"/>
</dbReference>
<feature type="domain" description="Thioredoxin" evidence="1">
    <location>
        <begin position="4"/>
        <end position="34"/>
    </location>
</feature>
<organism evidence="2 3">
    <name type="scientific">candidate division WWE3 bacterium</name>
    <dbReference type="NCBI Taxonomy" id="2053526"/>
    <lineage>
        <taxon>Bacteria</taxon>
        <taxon>Katanobacteria</taxon>
    </lineage>
</organism>
<feature type="non-terminal residue" evidence="2">
    <location>
        <position position="36"/>
    </location>
</feature>